<evidence type="ECO:0000313" key="3">
    <source>
        <dbReference type="Proteomes" id="UP000799440"/>
    </source>
</evidence>
<feature type="compositionally biased region" description="Polar residues" evidence="1">
    <location>
        <begin position="139"/>
        <end position="158"/>
    </location>
</feature>
<feature type="region of interest" description="Disordered" evidence="1">
    <location>
        <begin position="112"/>
        <end position="173"/>
    </location>
</feature>
<keyword evidence="3" id="KW-1185">Reference proteome</keyword>
<evidence type="ECO:0000313" key="2">
    <source>
        <dbReference type="EMBL" id="KAF2743462.1"/>
    </source>
</evidence>
<dbReference type="AlphaFoldDB" id="A0A6A6UYV5"/>
<proteinExistence type="predicted"/>
<dbReference type="EMBL" id="MU006597">
    <property type="protein sequence ID" value="KAF2743462.1"/>
    <property type="molecule type" value="Genomic_DNA"/>
</dbReference>
<dbReference type="Proteomes" id="UP000799440">
    <property type="component" value="Unassembled WGS sequence"/>
</dbReference>
<sequence length="173" mass="19045">MHIISTILLSALHRQYPLHHFLTVLSCLTSAIPSHASFSYSRFLSSEQSPVPAPYAVGAGKPAVHDLRHTTFHGSSLSLIRFILSCTDFTLSVFHPIRLFTTTDTLRTPARLADPVTSVPRHIQSDSQYPTTRAREPTSHSSATTDELSITPETSNPPFDSPLSPPRVESRLS</sequence>
<gene>
    <name evidence="2" type="ORF">M011DRAFT_221821</name>
</gene>
<reference evidence="2" key="1">
    <citation type="journal article" date="2020" name="Stud. Mycol.">
        <title>101 Dothideomycetes genomes: a test case for predicting lifestyles and emergence of pathogens.</title>
        <authorList>
            <person name="Haridas S."/>
            <person name="Albert R."/>
            <person name="Binder M."/>
            <person name="Bloem J."/>
            <person name="Labutti K."/>
            <person name="Salamov A."/>
            <person name="Andreopoulos B."/>
            <person name="Baker S."/>
            <person name="Barry K."/>
            <person name="Bills G."/>
            <person name="Bluhm B."/>
            <person name="Cannon C."/>
            <person name="Castanera R."/>
            <person name="Culley D."/>
            <person name="Daum C."/>
            <person name="Ezra D."/>
            <person name="Gonzalez J."/>
            <person name="Henrissat B."/>
            <person name="Kuo A."/>
            <person name="Liang C."/>
            <person name="Lipzen A."/>
            <person name="Lutzoni F."/>
            <person name="Magnuson J."/>
            <person name="Mondo S."/>
            <person name="Nolan M."/>
            <person name="Ohm R."/>
            <person name="Pangilinan J."/>
            <person name="Park H.-J."/>
            <person name="Ramirez L."/>
            <person name="Alfaro M."/>
            <person name="Sun H."/>
            <person name="Tritt A."/>
            <person name="Yoshinaga Y."/>
            <person name="Zwiers L.-H."/>
            <person name="Turgeon B."/>
            <person name="Goodwin S."/>
            <person name="Spatafora J."/>
            <person name="Crous P."/>
            <person name="Grigoriev I."/>
        </authorList>
    </citation>
    <scope>NUCLEOTIDE SEQUENCE</scope>
    <source>
        <strain evidence="2">CBS 119925</strain>
    </source>
</reference>
<protein>
    <submittedName>
        <fullName evidence="2">Uncharacterized protein</fullName>
    </submittedName>
</protein>
<organism evidence="2 3">
    <name type="scientific">Sporormia fimetaria CBS 119925</name>
    <dbReference type="NCBI Taxonomy" id="1340428"/>
    <lineage>
        <taxon>Eukaryota</taxon>
        <taxon>Fungi</taxon>
        <taxon>Dikarya</taxon>
        <taxon>Ascomycota</taxon>
        <taxon>Pezizomycotina</taxon>
        <taxon>Dothideomycetes</taxon>
        <taxon>Pleosporomycetidae</taxon>
        <taxon>Pleosporales</taxon>
        <taxon>Sporormiaceae</taxon>
        <taxon>Sporormia</taxon>
    </lineage>
</organism>
<name>A0A6A6UYV5_9PLEO</name>
<accession>A0A6A6UYV5</accession>
<evidence type="ECO:0000256" key="1">
    <source>
        <dbReference type="SAM" id="MobiDB-lite"/>
    </source>
</evidence>